<gene>
    <name evidence="3" type="ORF">O0I10_012892</name>
</gene>
<reference evidence="3 4" key="1">
    <citation type="submission" date="2023-03" db="EMBL/GenBank/DDBJ databases">
        <title>Genome sequence of Lichtheimia ornata CBS 291.66.</title>
        <authorList>
            <person name="Mohabir J.T."/>
            <person name="Shea T.P."/>
            <person name="Kurbessoian T."/>
            <person name="Berby B."/>
            <person name="Fontaine J."/>
            <person name="Livny J."/>
            <person name="Gnirke A."/>
            <person name="Stajich J.E."/>
            <person name="Cuomo C.A."/>
        </authorList>
    </citation>
    <scope>NUCLEOTIDE SEQUENCE [LARGE SCALE GENOMIC DNA]</scope>
    <source>
        <strain evidence="3">CBS 291.66</strain>
    </source>
</reference>
<dbReference type="GO" id="GO:0005085">
    <property type="term" value="F:guanyl-nucleotide exchange factor activity"/>
    <property type="evidence" value="ECO:0007669"/>
    <property type="project" value="UniProtKB-KW"/>
</dbReference>
<dbReference type="GeneID" id="83220223"/>
<keyword evidence="1" id="KW-0344">Guanine-nucleotide releasing factor</keyword>
<proteinExistence type="predicted"/>
<dbReference type="EMBL" id="JARTCD010000172">
    <property type="protein sequence ID" value="KAJ8651542.1"/>
    <property type="molecule type" value="Genomic_DNA"/>
</dbReference>
<accession>A0AAD7URZ8</accession>
<dbReference type="Pfam" id="PF00621">
    <property type="entry name" value="RhoGEF"/>
    <property type="match status" value="1"/>
</dbReference>
<dbReference type="RefSeq" id="XP_058336456.1">
    <property type="nucleotide sequence ID" value="XM_058492775.1"/>
</dbReference>
<name>A0AAD7URZ8_9FUNG</name>
<dbReference type="InterPro" id="IPR052233">
    <property type="entry name" value="Rho-type_GEFs"/>
</dbReference>
<dbReference type="AlphaFoldDB" id="A0AAD7URZ8"/>
<evidence type="ECO:0000313" key="4">
    <source>
        <dbReference type="Proteomes" id="UP001234581"/>
    </source>
</evidence>
<dbReference type="Pfam" id="PF00780">
    <property type="entry name" value="CNH"/>
    <property type="match status" value="1"/>
</dbReference>
<dbReference type="Gene3D" id="2.30.29.30">
    <property type="entry name" value="Pleckstrin-homology domain (PH domain)/Phosphotyrosine-binding domain (PTB)"/>
    <property type="match status" value="1"/>
</dbReference>
<comment type="caution">
    <text evidence="3">The sequence shown here is derived from an EMBL/GenBank/DDBJ whole genome shotgun (WGS) entry which is preliminary data.</text>
</comment>
<dbReference type="InterPro" id="IPR001180">
    <property type="entry name" value="CNH_dom"/>
</dbReference>
<sequence>MQLPQSRPGQVVFDGEQAMIALRRVLPYTGYTDDHCATVADALMQCKPTPLFSMIHHGHGSIPFDHNQSFIGSSQIKYRLRHDSTITSPLASGILSSLLPCYVPGCTLGSLSCYSPRCPNRPSNILKELMLMPPIAFSDRPLSVFDDGSQIESRSSVDVEIIDYPQVNEQARQDAILAFIQCERTHRKIMDWLHHDIVETIRSSDDVILGGRRDAFIGYVFYNYKDLRSQSRHFYSDLYWRWTHYHTKQQKPVPMIADIMLNHLTLLESHIKEYIPRIPIARNIMDHELQCNEKLTTLLTYLETSDMARRMMPRRNNIDVTCTNIVLECLSHPQRQLLLYSEHIQRLQQVTSPAHPDYAFLNLCAQIVNRIEHESMQAMKETIERVSVLWLHDSLVCTEPGEFYDLQLTNPERRILWESKLLPSASSTGTSSKRPIHIYILDHVVLITKCGIGDNATLHEICGQPIPLPMLQVIDSTPTKRHGLFRMHNHHNNHTSTLTFVHTARGDEWSFACEKHVKDRCLQAVHDAQKIWKRKRHLIHLRPIDISSFRISQPEDSNGYDKVHCTVPVGDRILIGTDTGVYMKALEDTHVNLLFSSDSPIEQLNVLYSANMLIVRTAGMQPSDELRDRSYRSRFTLFSPPSFGYHSPMKSMFQPCPNIQDMDATGVRHVGFVDERLLLVCDHDFVVIDIHTGMGQRFPMQREPGKPLAMWYLSDTRILLCYDHGAFFVNENGDDFTSLTNNSSRQLLFKWESRPEHVVRFHDYIVGFSTSFIEIREIFTGDLVQVEAASRCKLTFHDGSTIQACTISNKYPDRQFLFQLELIREN</sequence>
<keyword evidence="4" id="KW-1185">Reference proteome</keyword>
<dbReference type="SUPFAM" id="SSF48065">
    <property type="entry name" value="DBL homology domain (DH-domain)"/>
    <property type="match status" value="1"/>
</dbReference>
<evidence type="ECO:0000256" key="1">
    <source>
        <dbReference type="ARBA" id="ARBA00022658"/>
    </source>
</evidence>
<evidence type="ECO:0000313" key="3">
    <source>
        <dbReference type="EMBL" id="KAJ8651542.1"/>
    </source>
</evidence>
<feature type="domain" description="CNH" evidence="2">
    <location>
        <begin position="380"/>
        <end position="802"/>
    </location>
</feature>
<dbReference type="PANTHER" id="PTHR46572:SF1">
    <property type="entry name" value="RHO1 GUANINE NUCLEOTIDE EXCHANGE FACTOR TUS1"/>
    <property type="match status" value="1"/>
</dbReference>
<dbReference type="Gene3D" id="1.20.900.10">
    <property type="entry name" value="Dbl homology (DH) domain"/>
    <property type="match status" value="1"/>
</dbReference>
<dbReference type="InterPro" id="IPR000219">
    <property type="entry name" value="DH_dom"/>
</dbReference>
<dbReference type="InterPro" id="IPR011993">
    <property type="entry name" value="PH-like_dom_sf"/>
</dbReference>
<dbReference type="PROSITE" id="PS50219">
    <property type="entry name" value="CNH"/>
    <property type="match status" value="1"/>
</dbReference>
<organism evidence="3 4">
    <name type="scientific">Lichtheimia ornata</name>
    <dbReference type="NCBI Taxonomy" id="688661"/>
    <lineage>
        <taxon>Eukaryota</taxon>
        <taxon>Fungi</taxon>
        <taxon>Fungi incertae sedis</taxon>
        <taxon>Mucoromycota</taxon>
        <taxon>Mucoromycotina</taxon>
        <taxon>Mucoromycetes</taxon>
        <taxon>Mucorales</taxon>
        <taxon>Lichtheimiaceae</taxon>
        <taxon>Lichtheimia</taxon>
    </lineage>
</organism>
<dbReference type="Proteomes" id="UP001234581">
    <property type="component" value="Unassembled WGS sequence"/>
</dbReference>
<dbReference type="InterPro" id="IPR035899">
    <property type="entry name" value="DBL_dom_sf"/>
</dbReference>
<dbReference type="PANTHER" id="PTHR46572">
    <property type="entry name" value="RHO1 GDP-GTP EXCHANGE PROTEIN 1-RELATED"/>
    <property type="match status" value="1"/>
</dbReference>
<protein>
    <recommendedName>
        <fullName evidence="2">CNH domain-containing protein</fullName>
    </recommendedName>
</protein>
<evidence type="ECO:0000259" key="2">
    <source>
        <dbReference type="PROSITE" id="PS50219"/>
    </source>
</evidence>